<accession>A0A699L5F5</accession>
<reference evidence="1" key="1">
    <citation type="journal article" date="2019" name="Sci. Rep.">
        <title>Draft genome of Tanacetum cinerariifolium, the natural source of mosquito coil.</title>
        <authorList>
            <person name="Yamashiro T."/>
            <person name="Shiraishi A."/>
            <person name="Satake H."/>
            <person name="Nakayama K."/>
        </authorList>
    </citation>
    <scope>NUCLEOTIDE SEQUENCE</scope>
</reference>
<gene>
    <name evidence="1" type="ORF">Tci_696077</name>
</gene>
<name>A0A699L5F5_TANCI</name>
<dbReference type="EMBL" id="BKCJ010583201">
    <property type="protein sequence ID" value="GFB24106.1"/>
    <property type="molecule type" value="Genomic_DNA"/>
</dbReference>
<proteinExistence type="predicted"/>
<organism evidence="1">
    <name type="scientific">Tanacetum cinerariifolium</name>
    <name type="common">Dalmatian daisy</name>
    <name type="synonym">Chrysanthemum cinerariifolium</name>
    <dbReference type="NCBI Taxonomy" id="118510"/>
    <lineage>
        <taxon>Eukaryota</taxon>
        <taxon>Viridiplantae</taxon>
        <taxon>Streptophyta</taxon>
        <taxon>Embryophyta</taxon>
        <taxon>Tracheophyta</taxon>
        <taxon>Spermatophyta</taxon>
        <taxon>Magnoliopsida</taxon>
        <taxon>eudicotyledons</taxon>
        <taxon>Gunneridae</taxon>
        <taxon>Pentapetalae</taxon>
        <taxon>asterids</taxon>
        <taxon>campanulids</taxon>
        <taxon>Asterales</taxon>
        <taxon>Asteraceae</taxon>
        <taxon>Asteroideae</taxon>
        <taxon>Anthemideae</taxon>
        <taxon>Anthemidinae</taxon>
        <taxon>Tanacetum</taxon>
    </lineage>
</organism>
<sequence length="333" mass="36866">MKQSFLSQKRSGAGRGVKEKDMVMVSLYVMKEHVDATVNTRDVYAGQTPTSLIVNPKPSTSYVNLFTTGLSRKAMNLRTLYTLGGNGVDVVVHSLLILYMDSFWENVWLTSLLLTMLRTLEDGLSAIATKLDTLLMLDSYTFDMCIQSWGRSSYARAMIEVRANVELKDIIMVAMPKLSREGFHTFGCSEELEKASQATRGVSVGRKFGFKPAKEYRPVSKKPTANTGGNKKKCVEPTKAVSNSNLFDVLNSVKNDGELGTVDKIGKLEKLVMDGKVTLVDDDGKLLKNVDYLGDHDSKDEIESVDNGMAHSMSSESVSLGTKNLLEQWRVSY</sequence>
<evidence type="ECO:0000313" key="1">
    <source>
        <dbReference type="EMBL" id="GFB24106.1"/>
    </source>
</evidence>
<dbReference type="AlphaFoldDB" id="A0A699L5F5"/>
<comment type="caution">
    <text evidence="1">The sequence shown here is derived from an EMBL/GenBank/DDBJ whole genome shotgun (WGS) entry which is preliminary data.</text>
</comment>
<protein>
    <submittedName>
        <fullName evidence="1">Uncharacterized protein</fullName>
    </submittedName>
</protein>